<dbReference type="Gene3D" id="1.10.10.1150">
    <property type="entry name" value="Coenzyme PQQ synthesis protein D (PqqD)"/>
    <property type="match status" value="1"/>
</dbReference>
<dbReference type="InterPro" id="IPR041881">
    <property type="entry name" value="PqqD_sf"/>
</dbReference>
<comment type="caution">
    <text evidence="1">The sequence shown here is derived from an EMBL/GenBank/DDBJ whole genome shotgun (WGS) entry which is preliminary data.</text>
</comment>
<evidence type="ECO:0000313" key="1">
    <source>
        <dbReference type="EMBL" id="MBC5662945.1"/>
    </source>
</evidence>
<name>A0A8I0APV2_9FIRM</name>
<accession>A0A8I0APV2</accession>
<dbReference type="Pfam" id="PF05402">
    <property type="entry name" value="PqqD"/>
    <property type="match status" value="1"/>
</dbReference>
<protein>
    <submittedName>
        <fullName evidence="1">PqqD family protein</fullName>
    </submittedName>
</protein>
<proteinExistence type="predicted"/>
<reference evidence="1 2" key="1">
    <citation type="submission" date="2020-08" db="EMBL/GenBank/DDBJ databases">
        <title>Genome public.</title>
        <authorList>
            <person name="Liu C."/>
            <person name="Sun Q."/>
        </authorList>
    </citation>
    <scope>NUCLEOTIDE SEQUENCE [LARGE SCALE GENOMIC DNA]</scope>
    <source>
        <strain evidence="1 2">NSJ-10</strain>
    </source>
</reference>
<organism evidence="1 2">
    <name type="scientific">Coprococcus hominis</name>
    <name type="common">ex Liu et al. 2022</name>
    <dbReference type="NCBI Taxonomy" id="2763039"/>
    <lineage>
        <taxon>Bacteria</taxon>
        <taxon>Bacillati</taxon>
        <taxon>Bacillota</taxon>
        <taxon>Clostridia</taxon>
        <taxon>Lachnospirales</taxon>
        <taxon>Lachnospiraceae</taxon>
        <taxon>Coprococcus</taxon>
    </lineage>
</organism>
<dbReference type="Proteomes" id="UP000615234">
    <property type="component" value="Unassembled WGS sequence"/>
</dbReference>
<dbReference type="AlphaFoldDB" id="A0A8I0APV2"/>
<dbReference type="EMBL" id="JACOOX010000004">
    <property type="protein sequence ID" value="MBC5662945.1"/>
    <property type="molecule type" value="Genomic_DNA"/>
</dbReference>
<gene>
    <name evidence="1" type="ORF">H8S09_08570</name>
</gene>
<sequence>MKLKDEFITYETDGEQIMVAAGTDSFSGLVRSNETAGFIVECLKKTVTEDDIVHAMTDAYDAPEAVVRRDVKGILKKLDSIGAIEY</sequence>
<dbReference type="InterPro" id="IPR008792">
    <property type="entry name" value="PQQD"/>
</dbReference>
<dbReference type="RefSeq" id="WP_117807299.1">
    <property type="nucleotide sequence ID" value="NZ_JACOOX010000004.1"/>
</dbReference>
<keyword evidence="2" id="KW-1185">Reference proteome</keyword>
<evidence type="ECO:0000313" key="2">
    <source>
        <dbReference type="Proteomes" id="UP000615234"/>
    </source>
</evidence>